<dbReference type="RefSeq" id="XP_022494942.1">
    <property type="nucleotide sequence ID" value="XM_022649097.1"/>
</dbReference>
<organism evidence="2 3">
    <name type="scientific">Fonsecaea nubica</name>
    <dbReference type="NCBI Taxonomy" id="856822"/>
    <lineage>
        <taxon>Eukaryota</taxon>
        <taxon>Fungi</taxon>
        <taxon>Dikarya</taxon>
        <taxon>Ascomycota</taxon>
        <taxon>Pezizomycotina</taxon>
        <taxon>Eurotiomycetes</taxon>
        <taxon>Chaetothyriomycetidae</taxon>
        <taxon>Chaetothyriales</taxon>
        <taxon>Herpotrichiellaceae</taxon>
        <taxon>Fonsecaea</taxon>
    </lineage>
</organism>
<dbReference type="GeneID" id="34594229"/>
<dbReference type="AlphaFoldDB" id="A0A178C1Z1"/>
<feature type="coiled-coil region" evidence="1">
    <location>
        <begin position="56"/>
        <end position="104"/>
    </location>
</feature>
<gene>
    <name evidence="2" type="ORF">AYO20_10841</name>
</gene>
<name>A0A178C1Z1_9EURO</name>
<protein>
    <submittedName>
        <fullName evidence="2">Uncharacterized protein</fullName>
    </submittedName>
</protein>
<keyword evidence="1" id="KW-0175">Coiled coil</keyword>
<proteinExistence type="predicted"/>
<evidence type="ECO:0000256" key="1">
    <source>
        <dbReference type="SAM" id="Coils"/>
    </source>
</evidence>
<comment type="caution">
    <text evidence="2">The sequence shown here is derived from an EMBL/GenBank/DDBJ whole genome shotgun (WGS) entry which is preliminary data.</text>
</comment>
<sequence length="126" mass="14900">MCYYARTDFACGDWRWGNMKQRCPRQPRIGETCGAKLVDTENLSKTDEDCKNCQEMAVKKRRLQKEKDNLARWRTEGDRFTASIAKAEDEVARLQKQIDELNARRPYIMFRARANWGVENLPRRPQ</sequence>
<dbReference type="Proteomes" id="UP000185904">
    <property type="component" value="Unassembled WGS sequence"/>
</dbReference>
<reference evidence="2 3" key="1">
    <citation type="submission" date="2016-03" db="EMBL/GenBank/DDBJ databases">
        <title>The draft genome sequence of Fonsecaea nubica causative agent of cutaneous subcutaneous infection in human host.</title>
        <authorList>
            <person name="Costa F."/>
            <person name="Sybren D.H."/>
            <person name="Raittz R.T."/>
            <person name="Weiss V.A."/>
            <person name="Leao A.C."/>
            <person name="Gomes R."/>
            <person name="De Souza E.M."/>
            <person name="Pedrosa F.O."/>
            <person name="Steffens M.B."/>
            <person name="Bombassaro A."/>
            <person name="Tadra-Sfeir M.Z."/>
            <person name="Moreno L.F."/>
            <person name="Najafzadeh M.J."/>
            <person name="Felipe M.S."/>
            <person name="Teixeira M."/>
            <person name="Sun J."/>
            <person name="Xi L."/>
            <person name="Castro M.A."/>
            <person name="Vicente V.A."/>
        </authorList>
    </citation>
    <scope>NUCLEOTIDE SEQUENCE [LARGE SCALE GENOMIC DNA]</scope>
    <source>
        <strain evidence="2 3">CBS 269.64</strain>
    </source>
</reference>
<keyword evidence="3" id="KW-1185">Reference proteome</keyword>
<dbReference type="OrthoDB" id="5015991at2759"/>
<dbReference type="EMBL" id="LVCJ01000123">
    <property type="protein sequence ID" value="OAL23929.1"/>
    <property type="molecule type" value="Genomic_DNA"/>
</dbReference>
<accession>A0A178C1Z1</accession>
<evidence type="ECO:0000313" key="2">
    <source>
        <dbReference type="EMBL" id="OAL23929.1"/>
    </source>
</evidence>
<evidence type="ECO:0000313" key="3">
    <source>
        <dbReference type="Proteomes" id="UP000185904"/>
    </source>
</evidence>